<dbReference type="PANTHER" id="PTHR43557:SF2">
    <property type="entry name" value="RIESKE DOMAIN-CONTAINING PROTEIN-RELATED"/>
    <property type="match status" value="1"/>
</dbReference>
<dbReference type="GO" id="GO:0016651">
    <property type="term" value="F:oxidoreductase activity, acting on NAD(P)H"/>
    <property type="evidence" value="ECO:0007669"/>
    <property type="project" value="TreeGrafter"/>
</dbReference>
<keyword evidence="3" id="KW-0274">FAD</keyword>
<dbReference type="SUPFAM" id="SSF55424">
    <property type="entry name" value="FAD/NAD-linked reductases, dimerisation (C-terminal) domain"/>
    <property type="match status" value="1"/>
</dbReference>
<evidence type="ECO:0000313" key="8">
    <source>
        <dbReference type="Proteomes" id="UP000613255"/>
    </source>
</evidence>
<dbReference type="PRINTS" id="PR00368">
    <property type="entry name" value="FADPNR"/>
</dbReference>
<dbReference type="InterPro" id="IPR016156">
    <property type="entry name" value="FAD/NAD-linked_Rdtase_dimer_sf"/>
</dbReference>
<keyword evidence="8" id="KW-1185">Reference proteome</keyword>
<dbReference type="SUPFAM" id="SSF51905">
    <property type="entry name" value="FAD/NAD(P)-binding domain"/>
    <property type="match status" value="2"/>
</dbReference>
<dbReference type="Proteomes" id="UP000613255">
    <property type="component" value="Unassembled WGS sequence"/>
</dbReference>
<evidence type="ECO:0000313" key="7">
    <source>
        <dbReference type="EMBL" id="MBI6630845.1"/>
    </source>
</evidence>
<evidence type="ECO:0000256" key="3">
    <source>
        <dbReference type="ARBA" id="ARBA00022827"/>
    </source>
</evidence>
<gene>
    <name evidence="7" type="ORF">JAO82_13250</name>
</gene>
<dbReference type="EMBL" id="JAEIJD010000015">
    <property type="protein sequence ID" value="MBI6630845.1"/>
    <property type="molecule type" value="Genomic_DNA"/>
</dbReference>
<feature type="domain" description="FAD/NAD(P)-binding" evidence="5">
    <location>
        <begin position="3"/>
        <end position="298"/>
    </location>
</feature>
<comment type="cofactor">
    <cofactor evidence="1">
        <name>FAD</name>
        <dbReference type="ChEBI" id="CHEBI:57692"/>
    </cofactor>
</comment>
<dbReference type="InterPro" id="IPR036188">
    <property type="entry name" value="FAD/NAD-bd_sf"/>
</dbReference>
<dbReference type="InterPro" id="IPR028202">
    <property type="entry name" value="Reductase_C"/>
</dbReference>
<evidence type="ECO:0000259" key="5">
    <source>
        <dbReference type="Pfam" id="PF07992"/>
    </source>
</evidence>
<dbReference type="Gene3D" id="3.50.50.60">
    <property type="entry name" value="FAD/NAD(P)-binding domain"/>
    <property type="match status" value="2"/>
</dbReference>
<dbReference type="InterPro" id="IPR023753">
    <property type="entry name" value="FAD/NAD-binding_dom"/>
</dbReference>
<dbReference type="Pfam" id="PF07992">
    <property type="entry name" value="Pyr_redox_2"/>
    <property type="match status" value="1"/>
</dbReference>
<dbReference type="GO" id="GO:0005737">
    <property type="term" value="C:cytoplasm"/>
    <property type="evidence" value="ECO:0007669"/>
    <property type="project" value="TreeGrafter"/>
</dbReference>
<evidence type="ECO:0000256" key="4">
    <source>
        <dbReference type="ARBA" id="ARBA00023002"/>
    </source>
</evidence>
<reference evidence="7" key="1">
    <citation type="submission" date="2020-12" db="EMBL/GenBank/DDBJ databases">
        <title>Pontibaca salina gen. nov., sp. nov., isolated from marine sediment.</title>
        <authorList>
            <person name="Bo J."/>
            <person name="Wang S."/>
            <person name="Song X."/>
            <person name="Du Z."/>
        </authorList>
    </citation>
    <scope>NUCLEOTIDE SEQUENCE</scope>
    <source>
        <strain evidence="7">S1109L</strain>
    </source>
</reference>
<dbReference type="PRINTS" id="PR00411">
    <property type="entry name" value="PNDRDTASEI"/>
</dbReference>
<dbReference type="Gene3D" id="3.30.390.30">
    <property type="match status" value="1"/>
</dbReference>
<protein>
    <submittedName>
        <fullName evidence="7">NAD(P)/FAD-dependent oxidoreductase</fullName>
    </submittedName>
</protein>
<keyword evidence="2" id="KW-0285">Flavoprotein</keyword>
<name>A0A934HU64_9RHOB</name>
<keyword evidence="4" id="KW-0560">Oxidoreductase</keyword>
<evidence type="ECO:0000256" key="2">
    <source>
        <dbReference type="ARBA" id="ARBA00022630"/>
    </source>
</evidence>
<dbReference type="PANTHER" id="PTHR43557">
    <property type="entry name" value="APOPTOSIS-INDUCING FACTOR 1"/>
    <property type="match status" value="1"/>
</dbReference>
<sequence length="405" mass="43898">MKHIVVVGAGQAGSSLVFKLRALGHTGKITLIGEEADLPYQRPPLSKSYLLGEMARERLYLRPQASYDQNNITLCLGQRVTAVDPTTQTVQLKQTSLKYDELVFTTGSRPARLPAAMGGDLRRVYYVRTLADIDAMSAEFLTGRKVLIVGGGYIGLEAAAVAARKGLNVTVVEAADRILQRVAAPETSDFFRSLHQSNGVEVLEGTGLAELQGDEQVTQALMTDGQKIDVDFVVVGVGIKPNSEIAREAGLDVNNGICTDAFGKASVQNVWAAGDCASFPYMGTRIRLESVPHAIEHAETVATNILGGNTEYIAKPWFWSDQYDVKLQIAGLNSGFSNVVRRNGAKEGSVSHWYFLADRLLAVDAMNAPSDYMIGKKLIESGKSPCPSQIENPKILLKDLLREIA</sequence>
<dbReference type="InterPro" id="IPR050446">
    <property type="entry name" value="FAD-oxidoreductase/Apoptosis"/>
</dbReference>
<evidence type="ECO:0000256" key="1">
    <source>
        <dbReference type="ARBA" id="ARBA00001974"/>
    </source>
</evidence>
<comment type="caution">
    <text evidence="7">The sequence shown here is derived from an EMBL/GenBank/DDBJ whole genome shotgun (WGS) entry which is preliminary data.</text>
</comment>
<feature type="domain" description="Reductase C-terminal" evidence="6">
    <location>
        <begin position="317"/>
        <end position="401"/>
    </location>
</feature>
<evidence type="ECO:0000259" key="6">
    <source>
        <dbReference type="Pfam" id="PF14759"/>
    </source>
</evidence>
<organism evidence="7 8">
    <name type="scientific">Pontibaca salina</name>
    <dbReference type="NCBI Taxonomy" id="2795731"/>
    <lineage>
        <taxon>Bacteria</taxon>
        <taxon>Pseudomonadati</taxon>
        <taxon>Pseudomonadota</taxon>
        <taxon>Alphaproteobacteria</taxon>
        <taxon>Rhodobacterales</taxon>
        <taxon>Roseobacteraceae</taxon>
        <taxon>Pontibaca</taxon>
    </lineage>
</organism>
<proteinExistence type="predicted"/>
<accession>A0A934HU64</accession>
<dbReference type="AlphaFoldDB" id="A0A934HU64"/>
<dbReference type="Pfam" id="PF14759">
    <property type="entry name" value="Reductase_C"/>
    <property type="match status" value="1"/>
</dbReference>
<dbReference type="RefSeq" id="WP_198686872.1">
    <property type="nucleotide sequence ID" value="NZ_JAEIJD010000015.1"/>
</dbReference>